<proteinExistence type="predicted"/>
<feature type="non-terminal residue" evidence="2">
    <location>
        <position position="78"/>
    </location>
</feature>
<dbReference type="RefSeq" id="WP_349086183.1">
    <property type="nucleotide sequence ID" value="NZ_JBBMEK010000304.1"/>
</dbReference>
<sequence length="78" mass="8567">MNSKWIKKLGVLLLLLLLVFQTAACQKKAGQGDTEEDGTASSYIFTMGTVFDIRVFAEDASEIMQEAEQALYGCDSLL</sequence>
<name>A0ABV1B853_9FIRM</name>
<organism evidence="2 3">
    <name type="scientific">Coprococcus intestinihominis</name>
    <dbReference type="NCBI Taxonomy" id="3133154"/>
    <lineage>
        <taxon>Bacteria</taxon>
        <taxon>Bacillati</taxon>
        <taxon>Bacillota</taxon>
        <taxon>Clostridia</taxon>
        <taxon>Lachnospirales</taxon>
        <taxon>Lachnospiraceae</taxon>
        <taxon>Coprococcus</taxon>
    </lineage>
</organism>
<dbReference type="Proteomes" id="UP001469749">
    <property type="component" value="Unassembled WGS sequence"/>
</dbReference>
<accession>A0ABV1B853</accession>
<feature type="chain" id="PRO_5047300656" description="FAD:protein FMN transferase" evidence="1">
    <location>
        <begin position="25"/>
        <end position="78"/>
    </location>
</feature>
<evidence type="ECO:0000313" key="2">
    <source>
        <dbReference type="EMBL" id="MEQ2366595.1"/>
    </source>
</evidence>
<protein>
    <recommendedName>
        <fullName evidence="4">FAD:protein FMN transferase</fullName>
    </recommendedName>
</protein>
<evidence type="ECO:0000256" key="1">
    <source>
        <dbReference type="SAM" id="SignalP"/>
    </source>
</evidence>
<keyword evidence="1" id="KW-0732">Signal</keyword>
<comment type="caution">
    <text evidence="2">The sequence shown here is derived from an EMBL/GenBank/DDBJ whole genome shotgun (WGS) entry which is preliminary data.</text>
</comment>
<evidence type="ECO:0000313" key="3">
    <source>
        <dbReference type="Proteomes" id="UP001469749"/>
    </source>
</evidence>
<dbReference type="EMBL" id="JBBMEK010000304">
    <property type="protein sequence ID" value="MEQ2366595.1"/>
    <property type="molecule type" value="Genomic_DNA"/>
</dbReference>
<evidence type="ECO:0008006" key="4">
    <source>
        <dbReference type="Google" id="ProtNLM"/>
    </source>
</evidence>
<feature type="signal peptide" evidence="1">
    <location>
        <begin position="1"/>
        <end position="24"/>
    </location>
</feature>
<keyword evidence="3" id="KW-1185">Reference proteome</keyword>
<reference evidence="2 3" key="1">
    <citation type="submission" date="2024-03" db="EMBL/GenBank/DDBJ databases">
        <title>Human intestinal bacterial collection.</title>
        <authorList>
            <person name="Pauvert C."/>
            <person name="Hitch T.C.A."/>
            <person name="Clavel T."/>
        </authorList>
    </citation>
    <scope>NUCLEOTIDE SEQUENCE [LARGE SCALE GENOMIC DNA]</scope>
    <source>
        <strain evidence="2 3">CLA-AA-H190</strain>
    </source>
</reference>
<gene>
    <name evidence="2" type="ORF">WMO25_16145</name>
</gene>